<organism evidence="2 3">
    <name type="scientific">Rickenella mellea</name>
    <dbReference type="NCBI Taxonomy" id="50990"/>
    <lineage>
        <taxon>Eukaryota</taxon>
        <taxon>Fungi</taxon>
        <taxon>Dikarya</taxon>
        <taxon>Basidiomycota</taxon>
        <taxon>Agaricomycotina</taxon>
        <taxon>Agaricomycetes</taxon>
        <taxon>Hymenochaetales</taxon>
        <taxon>Rickenellaceae</taxon>
        <taxon>Rickenella</taxon>
    </lineage>
</organism>
<dbReference type="Proteomes" id="UP000294933">
    <property type="component" value="Unassembled WGS sequence"/>
</dbReference>
<dbReference type="VEuPathDB" id="FungiDB:BD410DRAFT_846784"/>
<gene>
    <name evidence="2" type="ORF">BD410DRAFT_846784</name>
</gene>
<evidence type="ECO:0000313" key="2">
    <source>
        <dbReference type="EMBL" id="TDL13609.1"/>
    </source>
</evidence>
<protein>
    <submittedName>
        <fullName evidence="2">Uncharacterized protein</fullName>
    </submittedName>
</protein>
<proteinExistence type="predicted"/>
<feature type="region of interest" description="Disordered" evidence="1">
    <location>
        <begin position="75"/>
        <end position="101"/>
    </location>
</feature>
<evidence type="ECO:0000313" key="3">
    <source>
        <dbReference type="Proteomes" id="UP000294933"/>
    </source>
</evidence>
<keyword evidence="3" id="KW-1185">Reference proteome</keyword>
<accession>A0A4Y7PGF9</accession>
<reference evidence="2 3" key="1">
    <citation type="submission" date="2018-06" db="EMBL/GenBank/DDBJ databases">
        <title>A transcriptomic atlas of mushroom development highlights an independent origin of complex multicellularity.</title>
        <authorList>
            <consortium name="DOE Joint Genome Institute"/>
            <person name="Krizsan K."/>
            <person name="Almasi E."/>
            <person name="Merenyi Z."/>
            <person name="Sahu N."/>
            <person name="Viragh M."/>
            <person name="Koszo T."/>
            <person name="Mondo S."/>
            <person name="Kiss B."/>
            <person name="Balint B."/>
            <person name="Kues U."/>
            <person name="Barry K."/>
            <person name="Hegedus J.C."/>
            <person name="Henrissat B."/>
            <person name="Johnson J."/>
            <person name="Lipzen A."/>
            <person name="Ohm R."/>
            <person name="Nagy I."/>
            <person name="Pangilinan J."/>
            <person name="Yan J."/>
            <person name="Xiong Y."/>
            <person name="Grigoriev I.V."/>
            <person name="Hibbett D.S."/>
            <person name="Nagy L.G."/>
        </authorList>
    </citation>
    <scope>NUCLEOTIDE SEQUENCE [LARGE SCALE GENOMIC DNA]</scope>
    <source>
        <strain evidence="2 3">SZMC22713</strain>
    </source>
</reference>
<name>A0A4Y7PGF9_9AGAM</name>
<sequence length="134" mass="14858">MWTCARTSRRRRVAVDIVASKSPNLFSSRRMRATHRSWSDNLSRRLNVGWGVAVIVPCFADTRRTDFLRVAVSLASSSSSSPLSPAPPSSSLSLSTPTPSSLSLPLAVFFSRFEFLRGGDRLHAFPLPWHTGQR</sequence>
<dbReference type="EMBL" id="ML170528">
    <property type="protein sequence ID" value="TDL13609.1"/>
    <property type="molecule type" value="Genomic_DNA"/>
</dbReference>
<dbReference type="AlphaFoldDB" id="A0A4Y7PGF9"/>
<evidence type="ECO:0000256" key="1">
    <source>
        <dbReference type="SAM" id="MobiDB-lite"/>
    </source>
</evidence>